<dbReference type="EMBL" id="MF405918">
    <property type="protein sequence ID" value="QKU33583.1"/>
    <property type="molecule type" value="Genomic_DNA"/>
</dbReference>
<reference evidence="1" key="1">
    <citation type="submission" date="2017-06" db="EMBL/GenBank/DDBJ databases">
        <authorList>
            <person name="Assis F.L."/>
            <person name="Abrahao J.S."/>
            <person name="Silva L."/>
            <person name="Khalil J.B."/>
            <person name="Rodrigues R."/>
            <person name="Silva L.S."/>
            <person name="Boratto P."/>
            <person name="Andrade M."/>
            <person name="Kroon E.G."/>
            <person name="Ribeiro B."/>
            <person name="Bergier I."/>
            <person name="Seligmann H."/>
            <person name="Ghigo E."/>
            <person name="Colson P."/>
            <person name="Levasseur A."/>
            <person name="Raoult D."/>
            <person name="Scola B.L."/>
        </authorList>
    </citation>
    <scope>NUCLEOTIDE SEQUENCE</scope>
    <source>
        <strain evidence="1">Deep ocean</strain>
    </source>
</reference>
<proteinExistence type="predicted"/>
<dbReference type="RefSeq" id="YP_010780187.1">
    <property type="nucleotide sequence ID" value="NC_075038.1"/>
</dbReference>
<dbReference type="KEGG" id="vg:80516878"/>
<sequence>MSTYGDVKTKLIAYLEENLNGKVNSTSNYYNHIINI</sequence>
<protein>
    <submittedName>
        <fullName evidence="1">Putative ORFan</fullName>
    </submittedName>
</protein>
<name>A0A6N1NNC0_9VIRU</name>
<accession>A0A6N1NNC0</accession>
<dbReference type="GeneID" id="80516878"/>
<organism evidence="1">
    <name type="scientific">Tupanvirus deep ocean</name>
    <dbReference type="NCBI Taxonomy" id="2126984"/>
    <lineage>
        <taxon>Viruses</taxon>
        <taxon>Varidnaviria</taxon>
        <taxon>Bamfordvirae</taxon>
        <taxon>Nucleocytoviricota</taxon>
        <taxon>Megaviricetes</taxon>
        <taxon>Imitervirales</taxon>
        <taxon>Mimiviridae</taxon>
        <taxon>Megamimivirinae</taxon>
        <taxon>Tupanvirus</taxon>
        <taxon>Tupanvirus altamarinense</taxon>
    </lineage>
</organism>
<evidence type="ECO:0000313" key="1">
    <source>
        <dbReference type="EMBL" id="QKU33583.1"/>
    </source>
</evidence>
<reference evidence="1" key="2">
    <citation type="journal article" date="2018" name="Nat. Commun.">
        <title>Tailed giant Tupanvirus possesses the most complete translational apparatus of the known virosphere.</title>
        <authorList>
            <person name="Abrahao J."/>
            <person name="Silva L."/>
            <person name="Silva L.S."/>
            <person name="Khalil J.Y.B."/>
            <person name="Rodrigues R."/>
            <person name="Arantes T."/>
            <person name="Assis F."/>
            <person name="Boratto P."/>
            <person name="Andrade M."/>
            <person name="Kroon E.G."/>
            <person name="Ribeiro B."/>
            <person name="Bergier I."/>
            <person name="Seligmann H."/>
            <person name="Ghigo E."/>
            <person name="Colson P."/>
            <person name="Levasseur A."/>
            <person name="Kroemer G."/>
            <person name="Raoult D."/>
            <person name="La Scola B."/>
        </authorList>
    </citation>
    <scope>NUCLEOTIDE SEQUENCE [LARGE SCALE GENOMIC DNA]</scope>
    <source>
        <strain evidence="1">Deep ocean</strain>
    </source>
</reference>